<dbReference type="PRINTS" id="PR01434">
    <property type="entry name" value="NADHDHGNASE5"/>
</dbReference>
<feature type="transmembrane region" description="Helical" evidence="6">
    <location>
        <begin position="391"/>
        <end position="416"/>
    </location>
</feature>
<dbReference type="InterPro" id="IPR018393">
    <property type="entry name" value="NADHpl_OxRdtase_5_subgr"/>
</dbReference>
<evidence type="ECO:0000313" key="9">
    <source>
        <dbReference type="EMBL" id="SHK58690.1"/>
    </source>
</evidence>
<dbReference type="PRINTS" id="PR01435">
    <property type="entry name" value="NPOXDRDTASE5"/>
</dbReference>
<evidence type="ECO:0000256" key="3">
    <source>
        <dbReference type="ARBA" id="ARBA00022989"/>
    </source>
</evidence>
<protein>
    <submittedName>
        <fullName evidence="9">NADH-quinone oxidoreductase subunit L</fullName>
    </submittedName>
</protein>
<dbReference type="GO" id="GO:0003954">
    <property type="term" value="F:NADH dehydrogenase activity"/>
    <property type="evidence" value="ECO:0007669"/>
    <property type="project" value="TreeGrafter"/>
</dbReference>
<dbReference type="STRING" id="758803.SAMN05421803_12440"/>
<keyword evidence="3 6" id="KW-1133">Transmembrane helix</keyword>
<dbReference type="InterPro" id="IPR001516">
    <property type="entry name" value="Proton_antipo_N"/>
</dbReference>
<feature type="transmembrane region" description="Helical" evidence="6">
    <location>
        <begin position="333"/>
        <end position="356"/>
    </location>
</feature>
<evidence type="ECO:0000256" key="4">
    <source>
        <dbReference type="ARBA" id="ARBA00023136"/>
    </source>
</evidence>
<feature type="transmembrane region" description="Helical" evidence="6">
    <location>
        <begin position="270"/>
        <end position="288"/>
    </location>
</feature>
<evidence type="ECO:0000313" key="10">
    <source>
        <dbReference type="Proteomes" id="UP000184452"/>
    </source>
</evidence>
<evidence type="ECO:0000256" key="2">
    <source>
        <dbReference type="ARBA" id="ARBA00022692"/>
    </source>
</evidence>
<dbReference type="NCBIfam" id="NF005141">
    <property type="entry name" value="PRK06590.1"/>
    <property type="match status" value="1"/>
</dbReference>
<dbReference type="Proteomes" id="UP000184452">
    <property type="component" value="Unassembled WGS sequence"/>
</dbReference>
<evidence type="ECO:0000259" key="7">
    <source>
        <dbReference type="Pfam" id="PF00361"/>
    </source>
</evidence>
<evidence type="ECO:0000259" key="8">
    <source>
        <dbReference type="Pfam" id="PF00662"/>
    </source>
</evidence>
<evidence type="ECO:0000256" key="1">
    <source>
        <dbReference type="ARBA" id="ARBA00004127"/>
    </source>
</evidence>
<dbReference type="AlphaFoldDB" id="A0A1M6TP37"/>
<dbReference type="Gene3D" id="1.20.5.2700">
    <property type="match status" value="1"/>
</dbReference>
<keyword evidence="10" id="KW-1185">Reference proteome</keyword>
<accession>A0A1M6TP37</accession>
<feature type="transmembrane region" description="Helical" evidence="6">
    <location>
        <begin position="436"/>
        <end position="459"/>
    </location>
</feature>
<proteinExistence type="predicted"/>
<dbReference type="GO" id="GO:0042773">
    <property type="term" value="P:ATP synthesis coupled electron transport"/>
    <property type="evidence" value="ECO:0007669"/>
    <property type="project" value="InterPro"/>
</dbReference>
<name>A0A1M6TP37_9ACTN</name>
<feature type="transmembrane region" description="Helical" evidence="6">
    <location>
        <begin position="163"/>
        <end position="183"/>
    </location>
</feature>
<dbReference type="EMBL" id="FQZK01000024">
    <property type="protein sequence ID" value="SHK58690.1"/>
    <property type="molecule type" value="Genomic_DNA"/>
</dbReference>
<feature type="transmembrane region" description="Helical" evidence="6">
    <location>
        <begin position="108"/>
        <end position="128"/>
    </location>
</feature>
<feature type="transmembrane region" description="Helical" evidence="6">
    <location>
        <begin position="204"/>
        <end position="225"/>
    </location>
</feature>
<dbReference type="PANTHER" id="PTHR42829">
    <property type="entry name" value="NADH-UBIQUINONE OXIDOREDUCTASE CHAIN 5"/>
    <property type="match status" value="1"/>
</dbReference>
<evidence type="ECO:0000256" key="5">
    <source>
        <dbReference type="RuleBase" id="RU000320"/>
    </source>
</evidence>
<keyword evidence="2 5" id="KW-0812">Transmembrane</keyword>
<feature type="domain" description="NADH:quinone oxidoreductase/Mrp antiporter transmembrane" evidence="7">
    <location>
        <begin position="157"/>
        <end position="441"/>
    </location>
</feature>
<feature type="transmembrane region" description="Helical" evidence="6">
    <location>
        <begin position="231"/>
        <end position="249"/>
    </location>
</feature>
<feature type="domain" description="NADH-Ubiquinone oxidoreductase (complex I) chain 5 N-terminal" evidence="8">
    <location>
        <begin position="91"/>
        <end position="141"/>
    </location>
</feature>
<reference evidence="9 10" key="1">
    <citation type="submission" date="2016-11" db="EMBL/GenBank/DDBJ databases">
        <authorList>
            <person name="Jaros S."/>
            <person name="Januszkiewicz K."/>
            <person name="Wedrychowicz H."/>
        </authorList>
    </citation>
    <scope>NUCLEOTIDE SEQUENCE [LARGE SCALE GENOMIC DNA]</scope>
    <source>
        <strain evidence="9 10">CGMCC 4.5723</strain>
    </source>
</reference>
<feature type="transmembrane region" description="Helical" evidence="6">
    <location>
        <begin position="479"/>
        <end position="501"/>
    </location>
</feature>
<dbReference type="InterPro" id="IPR001750">
    <property type="entry name" value="ND/Mrp_TM"/>
</dbReference>
<feature type="transmembrane region" description="Helical" evidence="6">
    <location>
        <begin position="140"/>
        <end position="157"/>
    </location>
</feature>
<dbReference type="GO" id="GO:0015990">
    <property type="term" value="P:electron transport coupled proton transport"/>
    <property type="evidence" value="ECO:0007669"/>
    <property type="project" value="TreeGrafter"/>
</dbReference>
<dbReference type="GO" id="GO:0016020">
    <property type="term" value="C:membrane"/>
    <property type="evidence" value="ECO:0007669"/>
    <property type="project" value="UniProtKB-SubCell"/>
</dbReference>
<dbReference type="PANTHER" id="PTHR42829:SF2">
    <property type="entry name" value="NADH-UBIQUINONE OXIDOREDUCTASE CHAIN 5"/>
    <property type="match status" value="1"/>
</dbReference>
<keyword evidence="4 6" id="KW-0472">Membrane</keyword>
<sequence>MAVQHHTHLAAETGTAVAADGAVLSNAWLLVALPLVGAAVLLLGGKRTDSWGHLLATALPVGSFVWALLILFDLLGRAEDARSVSVPVYEWFSVGTFNVGVDLLVDPLSISFVLLITFVGSLIHVYSIGYMSHDPGRRRFFAYLNLFVAAMLVLVLADNFALLFLGWEGVGLASYLLIGFWQYKPSAAAAAKKAFVINRVGDMGLLAAIMIMFTALGAVSFSEVFAAVPGAGNGVLVAIGLCLLLGACGKSAQLPLQAWLLDAMEGPTPVSALIHAATMVTAGVYLIVRAGPVFEAAPAAQTTVAVVGAATMLAGGIIASAKDDIKKSLAGSTMSQIGMMVLAAGLGPVGYVAAIAHLITHGFFKAGLFLGAGSVMHAMDDGVDMRRYGGLARVMPVTFATFGLGYLAIIGVPLLSGWWTKESIITEAFGVGGTQGMVLGSAIIVGAGLTAFYMSRMFFMTFLGEKRWDEGVHPHESPVSMTAPMVVLSIGSVFLGAFLVFGDRFANFLAPAIGAQPHHFDLAHAFTSPYGLAALGVLVVGVAAAWAVYLRRPVARTAPEGNPVTVAASRELYGNEINEGLFVGPGRVLTRALVVIEEKVIDGVVNGLGAGVRDSSRGLGRAQTGFARSYALTMLFGAVIVAATLVVRL</sequence>
<feature type="transmembrane region" description="Helical" evidence="6">
    <location>
        <begin position="51"/>
        <end position="72"/>
    </location>
</feature>
<feature type="transmembrane region" description="Helical" evidence="6">
    <location>
        <begin position="362"/>
        <end position="379"/>
    </location>
</feature>
<dbReference type="NCBIfam" id="TIGR01974">
    <property type="entry name" value="NDH_I_L"/>
    <property type="match status" value="1"/>
</dbReference>
<dbReference type="InterPro" id="IPR003945">
    <property type="entry name" value="NU5C-like"/>
</dbReference>
<feature type="transmembrane region" description="Helical" evidence="6">
    <location>
        <begin position="27"/>
        <end position="44"/>
    </location>
</feature>
<dbReference type="GO" id="GO:0008137">
    <property type="term" value="F:NADH dehydrogenase (ubiquinone) activity"/>
    <property type="evidence" value="ECO:0007669"/>
    <property type="project" value="InterPro"/>
</dbReference>
<comment type="subcellular location">
    <subcellularLocation>
        <location evidence="1">Endomembrane system</location>
        <topology evidence="1">Multi-pass membrane protein</topology>
    </subcellularLocation>
    <subcellularLocation>
        <location evidence="5">Membrane</location>
        <topology evidence="5">Multi-pass membrane protein</topology>
    </subcellularLocation>
</comment>
<dbReference type="GO" id="GO:0012505">
    <property type="term" value="C:endomembrane system"/>
    <property type="evidence" value="ECO:0007669"/>
    <property type="project" value="UniProtKB-SubCell"/>
</dbReference>
<dbReference type="Pfam" id="PF00361">
    <property type="entry name" value="Proton_antipo_M"/>
    <property type="match status" value="1"/>
</dbReference>
<dbReference type="Pfam" id="PF00662">
    <property type="entry name" value="Proton_antipo_N"/>
    <property type="match status" value="1"/>
</dbReference>
<organism evidence="9 10">
    <name type="scientific">Nocardiopsis flavescens</name>
    <dbReference type="NCBI Taxonomy" id="758803"/>
    <lineage>
        <taxon>Bacteria</taxon>
        <taxon>Bacillati</taxon>
        <taxon>Actinomycetota</taxon>
        <taxon>Actinomycetes</taxon>
        <taxon>Streptosporangiales</taxon>
        <taxon>Nocardiopsidaceae</taxon>
        <taxon>Nocardiopsis</taxon>
    </lineage>
</organism>
<feature type="transmembrane region" description="Helical" evidence="6">
    <location>
        <begin position="629"/>
        <end position="647"/>
    </location>
</feature>
<feature type="transmembrane region" description="Helical" evidence="6">
    <location>
        <begin position="530"/>
        <end position="550"/>
    </location>
</feature>
<evidence type="ECO:0000256" key="6">
    <source>
        <dbReference type="SAM" id="Phobius"/>
    </source>
</evidence>
<feature type="transmembrane region" description="Helical" evidence="6">
    <location>
        <begin position="300"/>
        <end position="321"/>
    </location>
</feature>
<gene>
    <name evidence="9" type="ORF">SAMN05421803_12440</name>
</gene>